<feature type="domain" description="Penicillin-binding protein transpeptidase" evidence="17">
    <location>
        <begin position="320"/>
        <end position="580"/>
    </location>
</feature>
<keyword evidence="10" id="KW-0133">Cell shape</keyword>
<sequence>MKSFFYFLFLSLILSVSLVFSFIAYISVDLPDLEQIGNKRVSQSTKIYDRDEKVLLYEVHGEEKRTVISFEEIPKTVREATIAVEDKNFYQHPAFDWKAILRSVFIDVFYNKRVGGSTITQQLAKNSFLSSEQSIIRKAKELILALRLEKKYSKDEILALYLNQIPYGGNTYGIAAAAQTFFNKDVANLTLGETAILVSLPQSPTYYSPYGLHKDELFLRRDYVLDQMKKSGFVSKEDGEEAKKEDVVFAPQSAGIKAPHFVMMVLDYLTEKYGEDMIENGGLKVSTTLNFNLQQIAEKTVKEGAESNFNLYKGRNAALIAEEPETGQIVALVGSADYFDVENEGNFNVAAQGLRQPGSAFKPFAYLEAFIKGYTPETVVFDVPTEFTTGKPEECPALVDFNNDNKKCYHPENFDNDFKGPISLRNSLAQSVNVPSVKTLYLAGLDNTLELAKKFGLTTLEDKSRFGLSLVLGGGEVKLTELVNAYSAFAQDGTLHKQSFILRVEDGKGSALEEYRDETSQAAEPQYVKILNDVLLDTKARSGLFHASLSLTVIPDYQVALKTGTTNNYIDAWTMGYTPNLAVGVWAGNNRREPMERNGSSILAALPIWNSFFKEAIKNYPPETFTKPESSVAEKPILKGDYLFANQIHNILYFVDKDNPRGLVPQNPENDPQFYNWETAVLVWAKNNLPNFESYNKSKEYNYSTTNEKIFSVKIETPSGGSFIKGTQKITAKIASTLPVKKIEAYINQKVVETKNGDFGKDFNFSMSVGENNFDLQNLVKVKAYTDLGEAEDSVIVYK</sequence>
<comment type="subcellular location">
    <subcellularLocation>
        <location evidence="1">Cell membrane</location>
    </subcellularLocation>
</comment>
<dbReference type="InterPro" id="IPR050396">
    <property type="entry name" value="Glycosyltr_51/Transpeptidase"/>
</dbReference>
<dbReference type="GO" id="GO:0006508">
    <property type="term" value="P:proteolysis"/>
    <property type="evidence" value="ECO:0007669"/>
    <property type="project" value="UniProtKB-KW"/>
</dbReference>
<keyword evidence="4" id="KW-1003">Cell membrane</keyword>
<dbReference type="Gene3D" id="1.10.3810.10">
    <property type="entry name" value="Biosynthetic peptidoglycan transglycosylase-like"/>
    <property type="match status" value="1"/>
</dbReference>
<keyword evidence="5" id="KW-0121">Carboxypeptidase</keyword>
<dbReference type="Gene3D" id="3.40.710.10">
    <property type="entry name" value="DD-peptidase/beta-lactamase superfamily"/>
    <property type="match status" value="1"/>
</dbReference>
<dbReference type="InterPro" id="IPR001264">
    <property type="entry name" value="Glyco_trans_51"/>
</dbReference>
<dbReference type="GO" id="GO:0008658">
    <property type="term" value="F:penicillin binding"/>
    <property type="evidence" value="ECO:0007669"/>
    <property type="project" value="InterPro"/>
</dbReference>
<dbReference type="GO" id="GO:0009002">
    <property type="term" value="F:serine-type D-Ala-D-Ala carboxypeptidase activity"/>
    <property type="evidence" value="ECO:0007669"/>
    <property type="project" value="UniProtKB-EC"/>
</dbReference>
<keyword evidence="6" id="KW-0645">Protease</keyword>
<evidence type="ECO:0000256" key="1">
    <source>
        <dbReference type="ARBA" id="ARBA00004236"/>
    </source>
</evidence>
<keyword evidence="8" id="KW-0808">Transferase</keyword>
<keyword evidence="7" id="KW-0328">Glycosyltransferase</keyword>
<evidence type="ECO:0000256" key="12">
    <source>
        <dbReference type="ARBA" id="ARBA00023136"/>
    </source>
</evidence>
<keyword evidence="11" id="KW-0573">Peptidoglycan synthesis</keyword>
<evidence type="ECO:0000256" key="6">
    <source>
        <dbReference type="ARBA" id="ARBA00022670"/>
    </source>
</evidence>
<dbReference type="InterPro" id="IPR023346">
    <property type="entry name" value="Lysozyme-like_dom_sf"/>
</dbReference>
<evidence type="ECO:0000256" key="16">
    <source>
        <dbReference type="ARBA" id="ARBA00049902"/>
    </source>
</evidence>
<evidence type="ECO:0000256" key="2">
    <source>
        <dbReference type="ARBA" id="ARBA00007090"/>
    </source>
</evidence>
<evidence type="ECO:0000256" key="11">
    <source>
        <dbReference type="ARBA" id="ARBA00022984"/>
    </source>
</evidence>
<evidence type="ECO:0000256" key="4">
    <source>
        <dbReference type="ARBA" id="ARBA00022475"/>
    </source>
</evidence>
<evidence type="ECO:0000259" key="18">
    <source>
        <dbReference type="Pfam" id="PF00912"/>
    </source>
</evidence>
<dbReference type="AlphaFoldDB" id="A0A1G2CQM4"/>
<dbReference type="InterPro" id="IPR001460">
    <property type="entry name" value="PCN-bd_Tpept"/>
</dbReference>
<dbReference type="GO" id="GO:0009252">
    <property type="term" value="P:peptidoglycan biosynthetic process"/>
    <property type="evidence" value="ECO:0007669"/>
    <property type="project" value="UniProtKB-KW"/>
</dbReference>
<organism evidence="19 20">
    <name type="scientific">Candidatus Liptonbacteria bacterium RIFOXYC1_FULL_36_8</name>
    <dbReference type="NCBI Taxonomy" id="1798655"/>
    <lineage>
        <taxon>Bacteria</taxon>
        <taxon>Candidatus Liptoniibacteriota</taxon>
    </lineage>
</organism>
<dbReference type="Pfam" id="PF00912">
    <property type="entry name" value="Transgly"/>
    <property type="match status" value="1"/>
</dbReference>
<dbReference type="GO" id="GO:0005886">
    <property type="term" value="C:plasma membrane"/>
    <property type="evidence" value="ECO:0007669"/>
    <property type="project" value="UniProtKB-SubCell"/>
</dbReference>
<dbReference type="GO" id="GO:0071555">
    <property type="term" value="P:cell wall organization"/>
    <property type="evidence" value="ECO:0007669"/>
    <property type="project" value="UniProtKB-KW"/>
</dbReference>
<evidence type="ECO:0000256" key="3">
    <source>
        <dbReference type="ARBA" id="ARBA00007739"/>
    </source>
</evidence>
<keyword evidence="12" id="KW-0472">Membrane</keyword>
<accession>A0A1G2CQM4</accession>
<dbReference type="SUPFAM" id="SSF53955">
    <property type="entry name" value="Lysozyme-like"/>
    <property type="match status" value="1"/>
</dbReference>
<dbReference type="SUPFAM" id="SSF56601">
    <property type="entry name" value="beta-lactamase/transpeptidase-like"/>
    <property type="match status" value="1"/>
</dbReference>
<evidence type="ECO:0000256" key="10">
    <source>
        <dbReference type="ARBA" id="ARBA00022960"/>
    </source>
</evidence>
<comment type="caution">
    <text evidence="19">The sequence shown here is derived from an EMBL/GenBank/DDBJ whole genome shotgun (WGS) entry which is preliminary data.</text>
</comment>
<dbReference type="PANTHER" id="PTHR32282">
    <property type="entry name" value="BINDING PROTEIN TRANSPEPTIDASE, PUTATIVE-RELATED"/>
    <property type="match status" value="1"/>
</dbReference>
<protein>
    <submittedName>
        <fullName evidence="19">Uncharacterized protein</fullName>
    </submittedName>
</protein>
<reference evidence="19 20" key="1">
    <citation type="journal article" date="2016" name="Nat. Commun.">
        <title>Thousands of microbial genomes shed light on interconnected biogeochemical processes in an aquifer system.</title>
        <authorList>
            <person name="Anantharaman K."/>
            <person name="Brown C.T."/>
            <person name="Hug L.A."/>
            <person name="Sharon I."/>
            <person name="Castelle C.J."/>
            <person name="Probst A.J."/>
            <person name="Thomas B.C."/>
            <person name="Singh A."/>
            <person name="Wilkins M.J."/>
            <person name="Karaoz U."/>
            <person name="Brodie E.L."/>
            <person name="Williams K.H."/>
            <person name="Hubbard S.S."/>
            <person name="Banfield J.F."/>
        </authorList>
    </citation>
    <scope>NUCLEOTIDE SEQUENCE [LARGE SCALE GENOMIC DNA]</scope>
</reference>
<name>A0A1G2CQM4_9BACT</name>
<comment type="catalytic activity">
    <reaction evidence="15">
        <text>Preferential cleavage: (Ac)2-L-Lys-D-Ala-|-D-Ala. Also transpeptidation of peptidyl-alanyl moieties that are N-acyl substituents of D-alanine.</text>
        <dbReference type="EC" id="3.4.16.4"/>
    </reaction>
</comment>
<comment type="catalytic activity">
    <reaction evidence="16">
        <text>[GlcNAc-(1-&gt;4)-Mur2Ac(oyl-L-Ala-gamma-D-Glu-L-Lys-D-Ala-D-Ala)](n)-di-trans,octa-cis-undecaprenyl diphosphate + beta-D-GlcNAc-(1-&gt;4)-Mur2Ac(oyl-L-Ala-gamma-D-Glu-L-Lys-D-Ala-D-Ala)-di-trans,octa-cis-undecaprenyl diphosphate = [GlcNAc-(1-&gt;4)-Mur2Ac(oyl-L-Ala-gamma-D-Glu-L-Lys-D-Ala-D-Ala)](n+1)-di-trans,octa-cis-undecaprenyl diphosphate + di-trans,octa-cis-undecaprenyl diphosphate + H(+)</text>
        <dbReference type="Rhea" id="RHEA:23708"/>
        <dbReference type="Rhea" id="RHEA-COMP:9602"/>
        <dbReference type="Rhea" id="RHEA-COMP:9603"/>
        <dbReference type="ChEBI" id="CHEBI:15378"/>
        <dbReference type="ChEBI" id="CHEBI:58405"/>
        <dbReference type="ChEBI" id="CHEBI:60033"/>
        <dbReference type="ChEBI" id="CHEBI:78435"/>
        <dbReference type="EC" id="2.4.99.28"/>
    </reaction>
</comment>
<keyword evidence="9" id="KW-0378">Hydrolase</keyword>
<keyword evidence="14" id="KW-0961">Cell wall biogenesis/degradation</keyword>
<evidence type="ECO:0000313" key="19">
    <source>
        <dbReference type="EMBL" id="OGZ02951.1"/>
    </source>
</evidence>
<dbReference type="PANTHER" id="PTHR32282:SF11">
    <property type="entry name" value="PENICILLIN-BINDING PROTEIN 1B"/>
    <property type="match status" value="1"/>
</dbReference>
<dbReference type="EMBL" id="MHLF01000033">
    <property type="protein sequence ID" value="OGZ02951.1"/>
    <property type="molecule type" value="Genomic_DNA"/>
</dbReference>
<dbReference type="GO" id="GO:0008955">
    <property type="term" value="F:peptidoglycan glycosyltransferase activity"/>
    <property type="evidence" value="ECO:0007669"/>
    <property type="project" value="UniProtKB-EC"/>
</dbReference>
<dbReference type="GO" id="GO:0030288">
    <property type="term" value="C:outer membrane-bounded periplasmic space"/>
    <property type="evidence" value="ECO:0007669"/>
    <property type="project" value="TreeGrafter"/>
</dbReference>
<comment type="similarity">
    <text evidence="2">In the C-terminal section; belongs to the transpeptidase family.</text>
</comment>
<evidence type="ECO:0000259" key="17">
    <source>
        <dbReference type="Pfam" id="PF00905"/>
    </source>
</evidence>
<evidence type="ECO:0000256" key="7">
    <source>
        <dbReference type="ARBA" id="ARBA00022676"/>
    </source>
</evidence>
<evidence type="ECO:0000256" key="13">
    <source>
        <dbReference type="ARBA" id="ARBA00023268"/>
    </source>
</evidence>
<evidence type="ECO:0000256" key="8">
    <source>
        <dbReference type="ARBA" id="ARBA00022679"/>
    </source>
</evidence>
<dbReference type="Proteomes" id="UP000177246">
    <property type="component" value="Unassembled WGS sequence"/>
</dbReference>
<dbReference type="Pfam" id="PF00905">
    <property type="entry name" value="Transpeptidase"/>
    <property type="match status" value="1"/>
</dbReference>
<feature type="domain" description="Glycosyl transferase family 51" evidence="18">
    <location>
        <begin position="56"/>
        <end position="229"/>
    </location>
</feature>
<dbReference type="GO" id="GO:0008360">
    <property type="term" value="P:regulation of cell shape"/>
    <property type="evidence" value="ECO:0007669"/>
    <property type="project" value="UniProtKB-KW"/>
</dbReference>
<evidence type="ECO:0000256" key="5">
    <source>
        <dbReference type="ARBA" id="ARBA00022645"/>
    </source>
</evidence>
<dbReference type="InterPro" id="IPR036950">
    <property type="entry name" value="PBP_transglycosylase"/>
</dbReference>
<comment type="similarity">
    <text evidence="3">In the N-terminal section; belongs to the glycosyltransferase 51 family.</text>
</comment>
<gene>
    <name evidence="19" type="ORF">A2430_00600</name>
</gene>
<dbReference type="InterPro" id="IPR012338">
    <property type="entry name" value="Beta-lactam/transpept-like"/>
</dbReference>
<evidence type="ECO:0000313" key="20">
    <source>
        <dbReference type="Proteomes" id="UP000177246"/>
    </source>
</evidence>
<proteinExistence type="inferred from homology"/>
<keyword evidence="13" id="KW-0511">Multifunctional enzyme</keyword>
<dbReference type="FunFam" id="1.10.3810.10:FF:000001">
    <property type="entry name" value="Penicillin-binding protein 1A"/>
    <property type="match status" value="1"/>
</dbReference>
<evidence type="ECO:0000256" key="14">
    <source>
        <dbReference type="ARBA" id="ARBA00023316"/>
    </source>
</evidence>
<evidence type="ECO:0000256" key="15">
    <source>
        <dbReference type="ARBA" id="ARBA00034000"/>
    </source>
</evidence>
<evidence type="ECO:0000256" key="9">
    <source>
        <dbReference type="ARBA" id="ARBA00022801"/>
    </source>
</evidence>